<evidence type="ECO:0000256" key="3">
    <source>
        <dbReference type="ARBA" id="ARBA00022801"/>
    </source>
</evidence>
<evidence type="ECO:0000256" key="2">
    <source>
        <dbReference type="ARBA" id="ARBA00022670"/>
    </source>
</evidence>
<dbReference type="STRING" id="392015.SAMN05421543_108108"/>
<dbReference type="GO" id="GO:0004252">
    <property type="term" value="F:serine-type endopeptidase activity"/>
    <property type="evidence" value="ECO:0007669"/>
    <property type="project" value="InterPro"/>
</dbReference>
<dbReference type="PANTHER" id="PTHR43343:SF3">
    <property type="entry name" value="PROTEASE DO-LIKE 8, CHLOROPLASTIC"/>
    <property type="match status" value="1"/>
</dbReference>
<dbReference type="GO" id="GO:0006508">
    <property type="term" value="P:proteolysis"/>
    <property type="evidence" value="ECO:0007669"/>
    <property type="project" value="UniProtKB-KW"/>
</dbReference>
<dbReference type="InterPro" id="IPR051201">
    <property type="entry name" value="Chloro_Bact_Ser_Proteases"/>
</dbReference>
<feature type="chain" id="PRO_5039492726" evidence="5">
    <location>
        <begin position="26"/>
        <end position="400"/>
    </location>
</feature>
<dbReference type="RefSeq" id="WP_245783913.1">
    <property type="nucleotide sequence ID" value="NZ_FPBV01000008.1"/>
</dbReference>
<protein>
    <submittedName>
        <fullName evidence="7">Serine protease Do</fullName>
    </submittedName>
</protein>
<feature type="domain" description="PDZ" evidence="6">
    <location>
        <begin position="294"/>
        <end position="370"/>
    </location>
</feature>
<dbReference type="Proteomes" id="UP000183508">
    <property type="component" value="Unassembled WGS sequence"/>
</dbReference>
<accession>A0A1I7J3X7</accession>
<evidence type="ECO:0000256" key="1">
    <source>
        <dbReference type="ARBA" id="ARBA00010541"/>
    </source>
</evidence>
<dbReference type="Gene3D" id="2.40.10.10">
    <property type="entry name" value="Trypsin-like serine proteases"/>
    <property type="match status" value="2"/>
</dbReference>
<sequence length="400" mass="41615">MKPSMLRWASVVVLSALVGSAATLAVTRLSPSAAAPSAGSTTAGTSVSQNVIPTVANVDVSSDIEQVVKKVEPAVVGVVDYTQNQNPFFATSDQSQESGVGTGVLFYKDSQSGYVVTNNHVVEGADKVEIVLNSGKHVPATVVGTDPYTDLAVLKVAVSNVQDITPVTFGNSDNLQAGEPAIAIGTPMGLDFADTVTSGIISAPKRVMPVQDEQTQETLNYQTVIQTDAAINPGNSGGPLLNIAGQVIGINSSKIVAQGVEGMGFAIPSNQVVKIAYQILKTGHANHPALGIEGYSLASLPDAYQPNVPVNYGVWVRAVTSTQAQQAGLKAQDVIVAIDGKTVQNIADLRTNLFEHQPGDQVTLTVYRGSERLSLKVTLTDMQSASSASGQTRPSSPYGN</sequence>
<dbReference type="PRINTS" id="PR00834">
    <property type="entry name" value="PROTEASES2C"/>
</dbReference>
<feature type="signal peptide" evidence="5">
    <location>
        <begin position="1"/>
        <end position="25"/>
    </location>
</feature>
<dbReference type="SMART" id="SM00228">
    <property type="entry name" value="PDZ"/>
    <property type="match status" value="1"/>
</dbReference>
<dbReference type="InterPro" id="IPR043504">
    <property type="entry name" value="Peptidase_S1_PA_chymotrypsin"/>
</dbReference>
<name>A0A1I7J3X7_9BACL</name>
<proteinExistence type="inferred from homology"/>
<comment type="similarity">
    <text evidence="1">Belongs to the peptidase S1C family.</text>
</comment>
<evidence type="ECO:0000256" key="5">
    <source>
        <dbReference type="SAM" id="SignalP"/>
    </source>
</evidence>
<dbReference type="PANTHER" id="PTHR43343">
    <property type="entry name" value="PEPTIDASE S12"/>
    <property type="match status" value="1"/>
</dbReference>
<dbReference type="EMBL" id="FPBV01000008">
    <property type="protein sequence ID" value="SFU79841.1"/>
    <property type="molecule type" value="Genomic_DNA"/>
</dbReference>
<dbReference type="InterPro" id="IPR001478">
    <property type="entry name" value="PDZ"/>
</dbReference>
<keyword evidence="2 7" id="KW-0645">Protease</keyword>
<evidence type="ECO:0000313" key="8">
    <source>
        <dbReference type="Proteomes" id="UP000183508"/>
    </source>
</evidence>
<dbReference type="Gene3D" id="2.30.42.10">
    <property type="match status" value="1"/>
</dbReference>
<keyword evidence="3" id="KW-0378">Hydrolase</keyword>
<gene>
    <name evidence="7" type="ORF">SAMN05421543_108108</name>
</gene>
<evidence type="ECO:0000259" key="6">
    <source>
        <dbReference type="PROSITE" id="PS50106"/>
    </source>
</evidence>
<reference evidence="8" key="1">
    <citation type="submission" date="2016-10" db="EMBL/GenBank/DDBJ databases">
        <authorList>
            <person name="Varghese N."/>
        </authorList>
    </citation>
    <scope>NUCLEOTIDE SEQUENCE [LARGE SCALE GENOMIC DNA]</scope>
    <source>
        <strain evidence="8">DSM 17980</strain>
    </source>
</reference>
<keyword evidence="8" id="KW-1185">Reference proteome</keyword>
<dbReference type="SUPFAM" id="SSF50156">
    <property type="entry name" value="PDZ domain-like"/>
    <property type="match status" value="1"/>
</dbReference>
<dbReference type="Pfam" id="PF13365">
    <property type="entry name" value="Trypsin_2"/>
    <property type="match status" value="1"/>
</dbReference>
<keyword evidence="5" id="KW-0732">Signal</keyword>
<keyword evidence="4" id="KW-0720">Serine protease</keyword>
<dbReference type="Pfam" id="PF13180">
    <property type="entry name" value="PDZ_2"/>
    <property type="match status" value="1"/>
</dbReference>
<organism evidence="7 8">
    <name type="scientific">Alicyclobacillus macrosporangiidus</name>
    <dbReference type="NCBI Taxonomy" id="392015"/>
    <lineage>
        <taxon>Bacteria</taxon>
        <taxon>Bacillati</taxon>
        <taxon>Bacillota</taxon>
        <taxon>Bacilli</taxon>
        <taxon>Bacillales</taxon>
        <taxon>Alicyclobacillaceae</taxon>
        <taxon>Alicyclobacillus</taxon>
    </lineage>
</organism>
<dbReference type="PROSITE" id="PS50106">
    <property type="entry name" value="PDZ"/>
    <property type="match status" value="1"/>
</dbReference>
<dbReference type="InterPro" id="IPR009003">
    <property type="entry name" value="Peptidase_S1_PA"/>
</dbReference>
<dbReference type="eggNOG" id="COG0265">
    <property type="taxonomic scope" value="Bacteria"/>
</dbReference>
<dbReference type="InterPro" id="IPR001940">
    <property type="entry name" value="Peptidase_S1C"/>
</dbReference>
<evidence type="ECO:0000313" key="7">
    <source>
        <dbReference type="EMBL" id="SFU79841.1"/>
    </source>
</evidence>
<dbReference type="AlphaFoldDB" id="A0A1I7J3X7"/>
<dbReference type="InterPro" id="IPR036034">
    <property type="entry name" value="PDZ_sf"/>
</dbReference>
<evidence type="ECO:0000256" key="4">
    <source>
        <dbReference type="ARBA" id="ARBA00022825"/>
    </source>
</evidence>
<dbReference type="SUPFAM" id="SSF50494">
    <property type="entry name" value="Trypsin-like serine proteases"/>
    <property type="match status" value="1"/>
</dbReference>